<dbReference type="GO" id="GO:0005829">
    <property type="term" value="C:cytosol"/>
    <property type="evidence" value="ECO:0007669"/>
    <property type="project" value="TreeGrafter"/>
</dbReference>
<evidence type="ECO:0000313" key="9">
    <source>
        <dbReference type="EMBL" id="QID86130.1"/>
    </source>
</evidence>
<dbReference type="SUPFAM" id="SSF48452">
    <property type="entry name" value="TPR-like"/>
    <property type="match status" value="1"/>
</dbReference>
<dbReference type="FunFam" id="1.25.40.10:FF:000029">
    <property type="entry name" value="peptidyl-prolyl cis-trans isomerase D"/>
    <property type="match status" value="1"/>
</dbReference>
<dbReference type="InterPro" id="IPR019734">
    <property type="entry name" value="TPR_rpt"/>
</dbReference>
<dbReference type="PROSITE" id="PS50005">
    <property type="entry name" value="TPR"/>
    <property type="match status" value="1"/>
</dbReference>
<dbReference type="SUPFAM" id="SSF50891">
    <property type="entry name" value="Cyclophilin-like"/>
    <property type="match status" value="1"/>
</dbReference>
<dbReference type="PANTHER" id="PTHR11071:SF561">
    <property type="entry name" value="PEPTIDYL-PROLYL CIS-TRANS ISOMERASE D-RELATED"/>
    <property type="match status" value="1"/>
</dbReference>
<keyword evidence="3" id="KW-0677">Repeat</keyword>
<dbReference type="GO" id="GO:0016018">
    <property type="term" value="F:cyclosporin A binding"/>
    <property type="evidence" value="ECO:0007669"/>
    <property type="project" value="TreeGrafter"/>
</dbReference>
<dbReference type="EMBL" id="CP049007">
    <property type="protein sequence ID" value="QID86130.1"/>
    <property type="molecule type" value="Genomic_DNA"/>
</dbReference>
<keyword evidence="10" id="KW-1185">Reference proteome</keyword>
<proteinExistence type="predicted"/>
<dbReference type="OrthoDB" id="407558at2759"/>
<dbReference type="FunFam" id="2.40.100.10:FF:000044">
    <property type="entry name" value="Cyclophilin 40"/>
    <property type="match status" value="1"/>
</dbReference>
<dbReference type="PANTHER" id="PTHR11071">
    <property type="entry name" value="PEPTIDYL-PROLYL CIS-TRANS ISOMERASE"/>
    <property type="match status" value="1"/>
</dbReference>
<keyword evidence="5" id="KW-0697">Rotamase</keyword>
<sequence length="417" mass="47872">MRNCKEKKVVILKGVRQQQPTSNAMIQDPLVYLDISIDKKPIGRIVCKLFREKAPKTTENFYKLCAGDVKSPLKDQQYLSYKGNGFHRVVKNFMIQAGDIVFGTQKDSSSSSVGKGGCSIYADKEEVKTDDESFCYGNFEDENLGEFVEPFTLGMANLGSPNTNNSQFFITTYAAPHLNGKHSIFGQVVHGKSVVRTIENCRVDSDGVPESDVRISDCGVWEKTMGVPLYNASNDQIGGDVYEEYPDDDTHFGDDDFGKALEAANIIKESGTLLFKKKDYSNAFFKYRKSLNYINEYMPEPDVDKERNIQFINLKMKIYLNLSLVLFNLERYDDAIMYATYLLEMDNVPNRDQAKAYYRRGNSYLKKKRLDEALQDYIFCKEKNPDDEVIEQRIEYVNRLIEENKEKTRKNISKFFS</sequence>
<dbReference type="EC" id="5.2.1.8" evidence="2"/>
<dbReference type="SMART" id="SM00028">
    <property type="entry name" value="TPR"/>
    <property type="match status" value="3"/>
</dbReference>
<evidence type="ECO:0000259" key="8">
    <source>
        <dbReference type="PROSITE" id="PS50072"/>
    </source>
</evidence>
<organism evidence="9 10">
    <name type="scientific">Saccharomyces pastorianus</name>
    <name type="common">Lager yeast</name>
    <name type="synonym">Saccharomyces cerevisiae x Saccharomyces eubayanus</name>
    <dbReference type="NCBI Taxonomy" id="27292"/>
    <lineage>
        <taxon>Eukaryota</taxon>
        <taxon>Fungi</taxon>
        <taxon>Dikarya</taxon>
        <taxon>Ascomycota</taxon>
        <taxon>Saccharomycotina</taxon>
        <taxon>Saccharomycetes</taxon>
        <taxon>Saccharomycetales</taxon>
        <taxon>Saccharomycetaceae</taxon>
        <taxon>Saccharomyces</taxon>
    </lineage>
</organism>
<dbReference type="Gene3D" id="2.40.100.10">
    <property type="entry name" value="Cyclophilin-like"/>
    <property type="match status" value="1"/>
</dbReference>
<evidence type="ECO:0000256" key="4">
    <source>
        <dbReference type="ARBA" id="ARBA00022803"/>
    </source>
</evidence>
<accession>A0A6C1EB58</accession>
<dbReference type="Gene3D" id="1.25.40.10">
    <property type="entry name" value="Tetratricopeptide repeat domain"/>
    <property type="match status" value="1"/>
</dbReference>
<dbReference type="PROSITE" id="PS50072">
    <property type="entry name" value="CSA_PPIASE_2"/>
    <property type="match status" value="1"/>
</dbReference>
<reference evidence="9 10" key="1">
    <citation type="journal article" date="2019" name="BMC Genomics">
        <title>Chromosome level assembly and comparative genome analysis confirm lager-brewing yeasts originated from a single hybridization.</title>
        <authorList>
            <person name="Salazar A.N."/>
            <person name="Gorter de Vries A.R."/>
            <person name="van den Broek M."/>
            <person name="Brouwers N."/>
            <person name="de la Torre Cortes P."/>
            <person name="Kuijpers N.G.A."/>
            <person name="Daran J.G."/>
            <person name="Abeel T."/>
        </authorList>
    </citation>
    <scope>NUCLEOTIDE SEQUENCE [LARGE SCALE GENOMIC DNA]</scope>
    <source>
        <strain evidence="9 10">CBS 1483</strain>
    </source>
</reference>
<gene>
    <name evidence="9" type="primary">CPR7_2</name>
    <name evidence="9" type="ORF">GRS66_008744</name>
</gene>
<dbReference type="GO" id="GO:0003755">
    <property type="term" value="F:peptidyl-prolyl cis-trans isomerase activity"/>
    <property type="evidence" value="ECO:0007669"/>
    <property type="project" value="UniProtKB-KW"/>
</dbReference>
<dbReference type="InterPro" id="IPR011990">
    <property type="entry name" value="TPR-like_helical_dom_sf"/>
</dbReference>
<evidence type="ECO:0000256" key="7">
    <source>
        <dbReference type="PROSITE-ProRule" id="PRU00339"/>
    </source>
</evidence>
<evidence type="ECO:0000313" key="10">
    <source>
        <dbReference type="Proteomes" id="UP000501346"/>
    </source>
</evidence>
<evidence type="ECO:0000256" key="3">
    <source>
        <dbReference type="ARBA" id="ARBA00022737"/>
    </source>
</evidence>
<evidence type="ECO:0000256" key="1">
    <source>
        <dbReference type="ARBA" id="ARBA00000971"/>
    </source>
</evidence>
<dbReference type="PROSITE" id="PS00170">
    <property type="entry name" value="CSA_PPIASE_1"/>
    <property type="match status" value="1"/>
</dbReference>
<dbReference type="PRINTS" id="PR00153">
    <property type="entry name" value="CSAPPISMRASE"/>
</dbReference>
<evidence type="ECO:0000256" key="6">
    <source>
        <dbReference type="ARBA" id="ARBA00023235"/>
    </source>
</evidence>
<dbReference type="AlphaFoldDB" id="A0A6C1EB58"/>
<dbReference type="InterPro" id="IPR020892">
    <property type="entry name" value="Cyclophilin-type_PPIase_CS"/>
</dbReference>
<keyword evidence="4 7" id="KW-0802">TPR repeat</keyword>
<name>A0A6C1EB58_SACPS</name>
<dbReference type="Pfam" id="PF00160">
    <property type="entry name" value="Pro_isomerase"/>
    <property type="match status" value="1"/>
</dbReference>
<comment type="catalytic activity">
    <reaction evidence="1">
        <text>[protein]-peptidylproline (omega=180) = [protein]-peptidylproline (omega=0)</text>
        <dbReference type="Rhea" id="RHEA:16237"/>
        <dbReference type="Rhea" id="RHEA-COMP:10747"/>
        <dbReference type="Rhea" id="RHEA-COMP:10748"/>
        <dbReference type="ChEBI" id="CHEBI:83833"/>
        <dbReference type="ChEBI" id="CHEBI:83834"/>
        <dbReference type="EC" id="5.2.1.8"/>
    </reaction>
</comment>
<evidence type="ECO:0000256" key="2">
    <source>
        <dbReference type="ARBA" id="ARBA00013194"/>
    </source>
</evidence>
<dbReference type="Pfam" id="PF00515">
    <property type="entry name" value="TPR_1"/>
    <property type="match status" value="1"/>
</dbReference>
<keyword evidence="6 9" id="KW-0413">Isomerase</keyword>
<dbReference type="InterPro" id="IPR029000">
    <property type="entry name" value="Cyclophilin-like_dom_sf"/>
</dbReference>
<feature type="domain" description="PPIase cyclophilin-type" evidence="8">
    <location>
        <begin position="32"/>
        <end position="220"/>
    </location>
</feature>
<dbReference type="InterPro" id="IPR002130">
    <property type="entry name" value="Cyclophilin-type_PPIase_dom"/>
</dbReference>
<dbReference type="Proteomes" id="UP000501346">
    <property type="component" value="Chromosome SeX-ScX"/>
</dbReference>
<evidence type="ECO:0000256" key="5">
    <source>
        <dbReference type="ARBA" id="ARBA00023110"/>
    </source>
</evidence>
<dbReference type="GO" id="GO:0042026">
    <property type="term" value="P:protein refolding"/>
    <property type="evidence" value="ECO:0007669"/>
    <property type="project" value="UniProtKB-ARBA"/>
</dbReference>
<feature type="repeat" description="TPR" evidence="7">
    <location>
        <begin position="354"/>
        <end position="387"/>
    </location>
</feature>
<dbReference type="GO" id="GO:0051082">
    <property type="term" value="F:unfolded protein binding"/>
    <property type="evidence" value="ECO:0007669"/>
    <property type="project" value="UniProtKB-ARBA"/>
</dbReference>
<protein>
    <recommendedName>
        <fullName evidence="2">peptidylprolyl isomerase</fullName>
        <ecNumber evidence="2">5.2.1.8</ecNumber>
    </recommendedName>
</protein>